<dbReference type="STRING" id="471854.Dfer_0953"/>
<dbReference type="AlphaFoldDB" id="C6W3A1"/>
<sequence>MNARLMYFCLLLFGASACRSTDVPSLSYESIITEEISVPVREDVRLPKIAFTPDVSALKPAGDTSPIRIVAYGGSYFAGFRNGGLFREGQLTSIPELIAHQMQLQTFESPLFQTEHGNGSGYYFFDKQASLPSWKKVTNQTAVISASPLQLLPFNGKRIDNIACPEGPVATADSSLFFFRYPKQKQYFAYLHRFFGKSGTEDNPFDFFADSLGAKTHVVLRFDDMDLWVGMALYSKQLRIEEILHSGYFTAKRIFIENNLEKGRKLVLYNIPDFLDFPFFHLFDVKKLSDGDIKRQTLTDSSLLIPNDRVKTLFAAKQNVLLQEEDILSESEVVGFRYTVQNILNKNATEAFAEQYNLPMVDLHALFKQVLRGDYRTEEGFFINPSFPSGNFFSDDGIHLTPIGNAVLANETIKTINKFYKTRIPLIDIEELSKVVK</sequence>
<protein>
    <recommendedName>
        <fullName evidence="4">Lipolytic protein G-D-S-L family</fullName>
    </recommendedName>
</protein>
<dbReference type="OrthoDB" id="9764164at2"/>
<gene>
    <name evidence="2" type="ordered locus">Dfer_0953</name>
</gene>
<evidence type="ECO:0000313" key="2">
    <source>
        <dbReference type="EMBL" id="ACT92205.1"/>
    </source>
</evidence>
<dbReference type="Gene3D" id="3.40.50.1110">
    <property type="entry name" value="SGNH hydrolase"/>
    <property type="match status" value="1"/>
</dbReference>
<evidence type="ECO:0008006" key="4">
    <source>
        <dbReference type="Google" id="ProtNLM"/>
    </source>
</evidence>
<dbReference type="GO" id="GO:0016788">
    <property type="term" value="F:hydrolase activity, acting on ester bonds"/>
    <property type="evidence" value="ECO:0007669"/>
    <property type="project" value="UniProtKB-ARBA"/>
</dbReference>
<evidence type="ECO:0000313" key="3">
    <source>
        <dbReference type="Proteomes" id="UP000002011"/>
    </source>
</evidence>
<keyword evidence="1" id="KW-0732">Signal</keyword>
<feature type="signal peptide" evidence="1">
    <location>
        <begin position="1"/>
        <end position="20"/>
    </location>
</feature>
<dbReference type="HOGENOM" id="CLU_045521_0_0_10"/>
<dbReference type="InterPro" id="IPR036514">
    <property type="entry name" value="SGNH_hydro_sf"/>
</dbReference>
<proteinExistence type="predicted"/>
<name>C6W3A1_DYAFD</name>
<dbReference type="SUPFAM" id="SSF52266">
    <property type="entry name" value="SGNH hydrolase"/>
    <property type="match status" value="1"/>
</dbReference>
<evidence type="ECO:0000256" key="1">
    <source>
        <dbReference type="SAM" id="SignalP"/>
    </source>
</evidence>
<dbReference type="KEGG" id="dfe:Dfer_0953"/>
<dbReference type="EMBL" id="CP001619">
    <property type="protein sequence ID" value="ACT92205.1"/>
    <property type="molecule type" value="Genomic_DNA"/>
</dbReference>
<organism evidence="2 3">
    <name type="scientific">Dyadobacter fermentans (strain ATCC 700827 / DSM 18053 / CIP 107007 / KCTC 52180 / NS114)</name>
    <dbReference type="NCBI Taxonomy" id="471854"/>
    <lineage>
        <taxon>Bacteria</taxon>
        <taxon>Pseudomonadati</taxon>
        <taxon>Bacteroidota</taxon>
        <taxon>Cytophagia</taxon>
        <taxon>Cytophagales</taxon>
        <taxon>Spirosomataceae</taxon>
        <taxon>Dyadobacter</taxon>
    </lineage>
</organism>
<feature type="chain" id="PRO_5002972419" description="Lipolytic protein G-D-S-L family" evidence="1">
    <location>
        <begin position="21"/>
        <end position="437"/>
    </location>
</feature>
<dbReference type="PROSITE" id="PS51257">
    <property type="entry name" value="PROKAR_LIPOPROTEIN"/>
    <property type="match status" value="1"/>
</dbReference>
<reference evidence="2 3" key="1">
    <citation type="journal article" date="2009" name="Stand. Genomic Sci.">
        <title>Complete genome sequence of Dyadobacter fermentans type strain (NS114).</title>
        <authorList>
            <person name="Lang E."/>
            <person name="Lapidus A."/>
            <person name="Chertkov O."/>
            <person name="Brettin T."/>
            <person name="Detter J.C."/>
            <person name="Han C."/>
            <person name="Copeland A."/>
            <person name="Glavina Del Rio T."/>
            <person name="Nolan M."/>
            <person name="Chen F."/>
            <person name="Lucas S."/>
            <person name="Tice H."/>
            <person name="Cheng J.F."/>
            <person name="Land M."/>
            <person name="Hauser L."/>
            <person name="Chang Y.J."/>
            <person name="Jeffries C.D."/>
            <person name="Kopitz M."/>
            <person name="Bruce D."/>
            <person name="Goodwin L."/>
            <person name="Pitluck S."/>
            <person name="Ovchinnikova G."/>
            <person name="Pati A."/>
            <person name="Ivanova N."/>
            <person name="Mavrommatis K."/>
            <person name="Chen A."/>
            <person name="Palaniappan K."/>
            <person name="Chain P."/>
            <person name="Bristow J."/>
            <person name="Eisen J.A."/>
            <person name="Markowitz V."/>
            <person name="Hugenholtz P."/>
            <person name="Goker M."/>
            <person name="Rohde M."/>
            <person name="Kyrpides N.C."/>
            <person name="Klenk H.P."/>
        </authorList>
    </citation>
    <scope>NUCLEOTIDE SEQUENCE [LARGE SCALE GENOMIC DNA]</scope>
    <source>
        <strain evidence="3">ATCC 700827 / DSM 18053 / CIP 107007 / KCTC 52180 / NS114</strain>
    </source>
</reference>
<accession>C6W3A1</accession>
<dbReference type="Proteomes" id="UP000002011">
    <property type="component" value="Chromosome"/>
</dbReference>
<dbReference type="eggNOG" id="COG2755">
    <property type="taxonomic scope" value="Bacteria"/>
</dbReference>
<dbReference type="RefSeq" id="WP_015810459.1">
    <property type="nucleotide sequence ID" value="NC_013037.1"/>
</dbReference>
<keyword evidence="3" id="KW-1185">Reference proteome</keyword>